<dbReference type="RefSeq" id="WP_123631647.1">
    <property type="nucleotide sequence ID" value="NZ_AYKH01000030.1"/>
</dbReference>
<evidence type="ECO:0000256" key="3">
    <source>
        <dbReference type="ARBA" id="ARBA00022801"/>
    </source>
</evidence>
<dbReference type="InterPro" id="IPR054613">
    <property type="entry name" value="Peptidase_S78_dom"/>
</dbReference>
<keyword evidence="2" id="KW-0645">Protease</keyword>
<keyword evidence="3" id="KW-0378">Hydrolase</keyword>
<keyword evidence="6" id="KW-1185">Reference proteome</keyword>
<protein>
    <recommendedName>
        <fullName evidence="4">Prohead serine protease domain-containing protein</fullName>
    </recommendedName>
</protein>
<evidence type="ECO:0000256" key="2">
    <source>
        <dbReference type="ARBA" id="ARBA00022670"/>
    </source>
</evidence>
<gene>
    <name evidence="5" type="ORF">SAOR_12000</name>
</gene>
<proteinExistence type="predicted"/>
<comment type="caution">
    <text evidence="5">The sequence shown here is derived from an EMBL/GenBank/DDBJ whole genome shotgun (WGS) entry which is preliminary data.</text>
</comment>
<sequence>MLYGIPGGTIEVRGASDRALQLRGRFPYGSTATLSDGGRRGRPRKERFAAHAFKHSVETEREVRLLVGHDWGKPLASRGTGTLSLEDTAEALTFDATIPPEVADTSFVRDAIALLTAGLAVGISPGFRIPPERAVQQAETVEEEDPAEGQALIRTVHAAVLSELSLVTNPAYEESSVESRSWDMAAPKARPPMMVYLP</sequence>
<dbReference type="GO" id="GO:0006508">
    <property type="term" value="P:proteolysis"/>
    <property type="evidence" value="ECO:0007669"/>
    <property type="project" value="UniProtKB-KW"/>
</dbReference>
<dbReference type="EMBL" id="AYKH01000030">
    <property type="protein sequence ID" value="ROO25575.1"/>
    <property type="molecule type" value="Genomic_DNA"/>
</dbReference>
<accession>A0A423PJ09</accession>
<feature type="domain" description="Prohead serine protease" evidence="4">
    <location>
        <begin position="44"/>
        <end position="183"/>
    </location>
</feature>
<evidence type="ECO:0000256" key="1">
    <source>
        <dbReference type="ARBA" id="ARBA00022612"/>
    </source>
</evidence>
<evidence type="ECO:0000259" key="4">
    <source>
        <dbReference type="Pfam" id="PF04586"/>
    </source>
</evidence>
<name>A0A423PJ09_9GAMM</name>
<organism evidence="5 6">
    <name type="scientific">Salinisphaera orenii MK-B5</name>
    <dbReference type="NCBI Taxonomy" id="856730"/>
    <lineage>
        <taxon>Bacteria</taxon>
        <taxon>Pseudomonadati</taxon>
        <taxon>Pseudomonadota</taxon>
        <taxon>Gammaproteobacteria</taxon>
        <taxon>Salinisphaerales</taxon>
        <taxon>Salinisphaeraceae</taxon>
        <taxon>Salinisphaera</taxon>
    </lineage>
</organism>
<reference evidence="5 6" key="1">
    <citation type="submission" date="2013-10" db="EMBL/GenBank/DDBJ databases">
        <title>Salinisphaera orenii MK-B5 Genome Sequencing.</title>
        <authorList>
            <person name="Lai Q."/>
            <person name="Li C."/>
            <person name="Shao Z."/>
        </authorList>
    </citation>
    <scope>NUCLEOTIDE SEQUENCE [LARGE SCALE GENOMIC DNA]</scope>
    <source>
        <strain evidence="5 6">MK-B5</strain>
    </source>
</reference>
<dbReference type="AlphaFoldDB" id="A0A423PJ09"/>
<dbReference type="Proteomes" id="UP000283993">
    <property type="component" value="Unassembled WGS sequence"/>
</dbReference>
<dbReference type="GO" id="GO:0008233">
    <property type="term" value="F:peptidase activity"/>
    <property type="evidence" value="ECO:0007669"/>
    <property type="project" value="UniProtKB-KW"/>
</dbReference>
<dbReference type="Pfam" id="PF04586">
    <property type="entry name" value="Peptidase_S78"/>
    <property type="match status" value="1"/>
</dbReference>
<keyword evidence="1" id="KW-1188">Viral release from host cell</keyword>
<evidence type="ECO:0000313" key="6">
    <source>
        <dbReference type="Proteomes" id="UP000283993"/>
    </source>
</evidence>
<evidence type="ECO:0000313" key="5">
    <source>
        <dbReference type="EMBL" id="ROO25575.1"/>
    </source>
</evidence>